<name>A0ABQ8V0U4_9AGAR</name>
<feature type="region of interest" description="Disordered" evidence="1">
    <location>
        <begin position="73"/>
        <end position="107"/>
    </location>
</feature>
<dbReference type="EMBL" id="JANVFT010000110">
    <property type="protein sequence ID" value="KAJ4467101.1"/>
    <property type="molecule type" value="Genomic_DNA"/>
</dbReference>
<feature type="compositionally biased region" description="Low complexity" evidence="1">
    <location>
        <begin position="73"/>
        <end position="97"/>
    </location>
</feature>
<feature type="region of interest" description="Disordered" evidence="1">
    <location>
        <begin position="164"/>
        <end position="195"/>
    </location>
</feature>
<evidence type="ECO:0000313" key="3">
    <source>
        <dbReference type="Proteomes" id="UP001150217"/>
    </source>
</evidence>
<proteinExistence type="predicted"/>
<comment type="caution">
    <text evidence="2">The sequence shown here is derived from an EMBL/GenBank/DDBJ whole genome shotgun (WGS) entry which is preliminary data.</text>
</comment>
<keyword evidence="3" id="KW-1185">Reference proteome</keyword>
<feature type="compositionally biased region" description="Acidic residues" evidence="1">
    <location>
        <begin position="167"/>
        <end position="179"/>
    </location>
</feature>
<protein>
    <submittedName>
        <fullName evidence="2">Uncharacterized protein</fullName>
    </submittedName>
</protein>
<feature type="region of interest" description="Disordered" evidence="1">
    <location>
        <begin position="237"/>
        <end position="259"/>
    </location>
</feature>
<gene>
    <name evidence="2" type="ORF">C8R41DRAFT_925882</name>
</gene>
<organism evidence="2 3">
    <name type="scientific">Lentinula lateritia</name>
    <dbReference type="NCBI Taxonomy" id="40482"/>
    <lineage>
        <taxon>Eukaryota</taxon>
        <taxon>Fungi</taxon>
        <taxon>Dikarya</taxon>
        <taxon>Basidiomycota</taxon>
        <taxon>Agaricomycotina</taxon>
        <taxon>Agaricomycetes</taxon>
        <taxon>Agaricomycetidae</taxon>
        <taxon>Agaricales</taxon>
        <taxon>Marasmiineae</taxon>
        <taxon>Omphalotaceae</taxon>
        <taxon>Lentinula</taxon>
    </lineage>
</organism>
<reference evidence="2" key="1">
    <citation type="submission" date="2022-08" db="EMBL/GenBank/DDBJ databases">
        <title>A Global Phylogenomic Analysis of the Shiitake Genus Lentinula.</title>
        <authorList>
            <consortium name="DOE Joint Genome Institute"/>
            <person name="Sierra-Patev S."/>
            <person name="Min B."/>
            <person name="Naranjo-Ortiz M."/>
            <person name="Looney B."/>
            <person name="Konkel Z."/>
            <person name="Slot J.C."/>
            <person name="Sakamoto Y."/>
            <person name="Steenwyk J.L."/>
            <person name="Rokas A."/>
            <person name="Carro J."/>
            <person name="Camarero S."/>
            <person name="Ferreira P."/>
            <person name="Molpeceres G."/>
            <person name="Ruiz-Duenas F.J."/>
            <person name="Serrano A."/>
            <person name="Henrissat B."/>
            <person name="Drula E."/>
            <person name="Hughes K.W."/>
            <person name="Mata J.L."/>
            <person name="Ishikawa N.K."/>
            <person name="Vargas-Isla R."/>
            <person name="Ushijima S."/>
            <person name="Smith C.A."/>
            <person name="Ahrendt S."/>
            <person name="Andreopoulos W."/>
            <person name="He G."/>
            <person name="Labutti K."/>
            <person name="Lipzen A."/>
            <person name="Ng V."/>
            <person name="Riley R."/>
            <person name="Sandor L."/>
            <person name="Barry K."/>
            <person name="Martinez A.T."/>
            <person name="Xiao Y."/>
            <person name="Gibbons J.G."/>
            <person name="Terashima K."/>
            <person name="Grigoriev I.V."/>
            <person name="Hibbett D.S."/>
        </authorList>
    </citation>
    <scope>NUCLEOTIDE SEQUENCE</scope>
    <source>
        <strain evidence="2">RHP3577 ss4</strain>
    </source>
</reference>
<evidence type="ECO:0000313" key="2">
    <source>
        <dbReference type="EMBL" id="KAJ4467101.1"/>
    </source>
</evidence>
<accession>A0ABQ8V0U4</accession>
<dbReference type="Proteomes" id="UP001150217">
    <property type="component" value="Unassembled WGS sequence"/>
</dbReference>
<feature type="compositionally biased region" description="Basic and acidic residues" evidence="1">
    <location>
        <begin position="237"/>
        <end position="250"/>
    </location>
</feature>
<sequence length="289" mass="32138">MEDLRESFLRVEELWYEPEVAQACGGWIELLIAAVEQYDGSVIKLVKDADSPEERCSAQGFLLHSPIDPPISSPELPLSLSSSSSTSTSSPLLSSSPTPNPLDPPKINRTIQRERDLWKICLPTTEILVHEEGVEDKSVEYMSSDWNPEEEYAFEYGNVSGYSKDVEEAEEDEQDEEEPSINSSAITEDEEENFDFPRIDFARTVSGEGTNDSVPWGESDITTTSATWGHRIGDWGEAMDRSTDWGEGTKSDWGGGSVEDGERVVASMTTVEPVDLGWEVRGQFVISKR</sequence>
<evidence type="ECO:0000256" key="1">
    <source>
        <dbReference type="SAM" id="MobiDB-lite"/>
    </source>
</evidence>